<dbReference type="GO" id="GO:0038023">
    <property type="term" value="F:signaling receptor activity"/>
    <property type="evidence" value="ECO:0007669"/>
    <property type="project" value="InterPro"/>
</dbReference>
<dbReference type="InterPro" id="IPR001508">
    <property type="entry name" value="Iono_Glu_rcpt_met"/>
</dbReference>
<feature type="transmembrane region" description="Helical" evidence="15">
    <location>
        <begin position="20"/>
        <end position="42"/>
    </location>
</feature>
<sequence length="289" mass="31296">MMTSFMAAAGAPERPQSTFWGSQVLYVVYCFFCVIVLSSYTANLTSFLAVRRADEGIEGLQDVLLKSGLIAVNPNGSTASYFATSQDSIAKRLRGSIWYCETVGKCVEAVRQGNALAFVSDSSALEYQAMQSPCNLAVVGKAFGPGNLVIGLQKNSSLLPQFNAALQDFIEDGTLSELRRSWFDKLNECGELDGQLDNSRLTISQMLGVFVILAIGILVAFATGTVENLKWDRTNTTTAGFFEFYSGEMGYGNQQNKNSSLDQQPLGDGRPCAMLWLPVPPAGSRLQPA</sequence>
<comment type="caution">
    <text evidence="17">The sequence shown here is derived from an EMBL/GenBank/DDBJ whole genome shotgun (WGS) entry which is preliminary data.</text>
</comment>
<keyword evidence="14" id="KW-1015">Disulfide bond</keyword>
<keyword evidence="2" id="KW-0813">Transport</keyword>
<evidence type="ECO:0000256" key="10">
    <source>
        <dbReference type="ARBA" id="ARBA00023286"/>
    </source>
</evidence>
<dbReference type="PANTHER" id="PTHR18966">
    <property type="entry name" value="IONOTROPIC GLUTAMATE RECEPTOR"/>
    <property type="match status" value="1"/>
</dbReference>
<evidence type="ECO:0000256" key="9">
    <source>
        <dbReference type="ARBA" id="ARBA00023180"/>
    </source>
</evidence>
<evidence type="ECO:0000256" key="2">
    <source>
        <dbReference type="ARBA" id="ARBA00022448"/>
    </source>
</evidence>
<comment type="subcellular location">
    <subcellularLocation>
        <location evidence="1">Cell membrane</location>
        <topology evidence="1">Multi-pass membrane protein</topology>
    </subcellularLocation>
</comment>
<evidence type="ECO:0000256" key="11">
    <source>
        <dbReference type="ARBA" id="ARBA00023303"/>
    </source>
</evidence>
<dbReference type="GO" id="GO:0005886">
    <property type="term" value="C:plasma membrane"/>
    <property type="evidence" value="ECO:0007669"/>
    <property type="project" value="UniProtKB-SubCell"/>
</dbReference>
<feature type="transmembrane region" description="Helical" evidence="15">
    <location>
        <begin position="206"/>
        <end position="226"/>
    </location>
</feature>
<dbReference type="Gene3D" id="3.40.190.10">
    <property type="entry name" value="Periplasmic binding protein-like II"/>
    <property type="match status" value="2"/>
</dbReference>
<dbReference type="AlphaFoldDB" id="A0A8J4F7Q3"/>
<dbReference type="GO" id="GO:0015276">
    <property type="term" value="F:ligand-gated monoatomic ion channel activity"/>
    <property type="evidence" value="ECO:0007669"/>
    <property type="project" value="InterPro"/>
</dbReference>
<feature type="binding site" evidence="12">
    <location>
        <position position="78"/>
    </location>
    <ligand>
        <name>L-glutamate</name>
        <dbReference type="ChEBI" id="CHEBI:29985"/>
    </ligand>
</feature>
<evidence type="ECO:0000256" key="5">
    <source>
        <dbReference type="ARBA" id="ARBA00022989"/>
    </source>
</evidence>
<dbReference type="PRINTS" id="PR00177">
    <property type="entry name" value="NMDARECEPTOR"/>
</dbReference>
<evidence type="ECO:0000256" key="14">
    <source>
        <dbReference type="PIRSR" id="PIRSR601508-3"/>
    </source>
</evidence>
<evidence type="ECO:0000256" key="15">
    <source>
        <dbReference type="SAM" id="Phobius"/>
    </source>
</evidence>
<keyword evidence="7 15" id="KW-0472">Membrane</keyword>
<feature type="domain" description="Ionotropic glutamate receptor C-terminal" evidence="16">
    <location>
        <begin position="3"/>
        <end position="185"/>
    </location>
</feature>
<dbReference type="InterPro" id="IPR015683">
    <property type="entry name" value="Ionotropic_Glu_rcpt"/>
</dbReference>
<evidence type="ECO:0000256" key="13">
    <source>
        <dbReference type="PIRSR" id="PIRSR601508-2"/>
    </source>
</evidence>
<feature type="binding site" evidence="12">
    <location>
        <position position="121"/>
    </location>
    <ligand>
        <name>L-glutamate</name>
        <dbReference type="ChEBI" id="CHEBI:29985"/>
    </ligand>
</feature>
<organism evidence="17 18">
    <name type="scientific">Volvox africanus</name>
    <dbReference type="NCBI Taxonomy" id="51714"/>
    <lineage>
        <taxon>Eukaryota</taxon>
        <taxon>Viridiplantae</taxon>
        <taxon>Chlorophyta</taxon>
        <taxon>core chlorophytes</taxon>
        <taxon>Chlorophyceae</taxon>
        <taxon>CS clade</taxon>
        <taxon>Chlamydomonadales</taxon>
        <taxon>Volvocaceae</taxon>
        <taxon>Volvox</taxon>
    </lineage>
</organism>
<proteinExistence type="predicted"/>
<accession>A0A8J4F7Q3</accession>
<evidence type="ECO:0000256" key="7">
    <source>
        <dbReference type="ARBA" id="ARBA00023136"/>
    </source>
</evidence>
<keyword evidence="18" id="KW-1185">Reference proteome</keyword>
<dbReference type="Pfam" id="PF00060">
    <property type="entry name" value="Lig_chan"/>
    <property type="match status" value="1"/>
</dbReference>
<protein>
    <recommendedName>
        <fullName evidence="16">Ionotropic glutamate receptor C-terminal domain-containing protein</fullName>
    </recommendedName>
</protein>
<keyword evidence="3" id="KW-1003">Cell membrane</keyword>
<dbReference type="Proteomes" id="UP000747399">
    <property type="component" value="Unassembled WGS sequence"/>
</dbReference>
<evidence type="ECO:0000313" key="17">
    <source>
        <dbReference type="EMBL" id="GIL63428.1"/>
    </source>
</evidence>
<keyword evidence="4 15" id="KW-0812">Transmembrane</keyword>
<keyword evidence="10" id="KW-1071">Ligand-gated ion channel</keyword>
<evidence type="ECO:0000313" key="18">
    <source>
        <dbReference type="Proteomes" id="UP000747399"/>
    </source>
</evidence>
<feature type="site" description="Crucial to convey clamshell closure to channel opening" evidence="13">
    <location>
        <position position="57"/>
    </location>
</feature>
<keyword evidence="11" id="KW-0407">Ion channel</keyword>
<keyword evidence="8" id="KW-0675">Receptor</keyword>
<keyword evidence="5 15" id="KW-1133">Transmembrane helix</keyword>
<evidence type="ECO:0000256" key="6">
    <source>
        <dbReference type="ARBA" id="ARBA00023065"/>
    </source>
</evidence>
<feature type="binding site" evidence="12">
    <location>
        <position position="77"/>
    </location>
    <ligand>
        <name>L-glutamate</name>
        <dbReference type="ChEBI" id="CHEBI:29985"/>
    </ligand>
</feature>
<dbReference type="EMBL" id="BNCO01000057">
    <property type="protein sequence ID" value="GIL63428.1"/>
    <property type="molecule type" value="Genomic_DNA"/>
</dbReference>
<feature type="disulfide bond" evidence="14">
    <location>
        <begin position="134"/>
        <end position="189"/>
    </location>
</feature>
<reference evidence="17" key="1">
    <citation type="journal article" date="2021" name="Proc. Natl. Acad. Sci. U.S.A.">
        <title>Three genomes in the algal genus Volvox reveal the fate of a haploid sex-determining region after a transition to homothallism.</title>
        <authorList>
            <person name="Yamamoto K."/>
            <person name="Hamaji T."/>
            <person name="Kawai-Toyooka H."/>
            <person name="Matsuzaki R."/>
            <person name="Takahashi F."/>
            <person name="Nishimura Y."/>
            <person name="Kawachi M."/>
            <person name="Noguchi H."/>
            <person name="Minakuchi Y."/>
            <person name="Umen J.G."/>
            <person name="Toyoda A."/>
            <person name="Nozaki H."/>
        </authorList>
    </citation>
    <scope>NUCLEOTIDE SEQUENCE</scope>
    <source>
        <strain evidence="17">NIES-3780</strain>
    </source>
</reference>
<keyword evidence="6" id="KW-0406">Ion transport</keyword>
<evidence type="ECO:0000256" key="1">
    <source>
        <dbReference type="ARBA" id="ARBA00004651"/>
    </source>
</evidence>
<evidence type="ECO:0000256" key="4">
    <source>
        <dbReference type="ARBA" id="ARBA00022692"/>
    </source>
</evidence>
<dbReference type="SUPFAM" id="SSF53850">
    <property type="entry name" value="Periplasmic binding protein-like II"/>
    <property type="match status" value="1"/>
</dbReference>
<evidence type="ECO:0000256" key="8">
    <source>
        <dbReference type="ARBA" id="ARBA00023170"/>
    </source>
</evidence>
<gene>
    <name evidence="17" type="ORF">Vafri_17470</name>
</gene>
<evidence type="ECO:0000256" key="3">
    <source>
        <dbReference type="ARBA" id="ARBA00022475"/>
    </source>
</evidence>
<dbReference type="SMART" id="SM00079">
    <property type="entry name" value="PBPe"/>
    <property type="match status" value="1"/>
</dbReference>
<name>A0A8J4F7Q3_9CHLO</name>
<keyword evidence="9" id="KW-0325">Glycoprotein</keyword>
<evidence type="ECO:0000256" key="12">
    <source>
        <dbReference type="PIRSR" id="PIRSR601508-1"/>
    </source>
</evidence>
<evidence type="ECO:0000259" key="16">
    <source>
        <dbReference type="SMART" id="SM00079"/>
    </source>
</evidence>
<dbReference type="InterPro" id="IPR001320">
    <property type="entry name" value="Iontro_rcpt_C"/>
</dbReference>